<name>A0A495RBU5_9GAMM</name>
<dbReference type="FunFam" id="3.90.850.10:FF:000008">
    <property type="entry name" value="FAA hydrolase family protein"/>
    <property type="match status" value="1"/>
</dbReference>
<dbReference type="AlphaFoldDB" id="A0A495RBU5"/>
<dbReference type="InterPro" id="IPR011234">
    <property type="entry name" value="Fumarylacetoacetase-like_C"/>
</dbReference>
<protein>
    <submittedName>
        <fullName evidence="4">2-keto-4-pentenoate hydratase/2-oxohepta-3-ene-1,7-dioic acid hydratase in catechol pathway</fullName>
    </submittedName>
</protein>
<evidence type="ECO:0000313" key="5">
    <source>
        <dbReference type="Proteomes" id="UP000278542"/>
    </source>
</evidence>
<dbReference type="Gene3D" id="3.90.850.10">
    <property type="entry name" value="Fumarylacetoacetase-like, C-terminal domain"/>
    <property type="match status" value="1"/>
</dbReference>
<dbReference type="Pfam" id="PF01557">
    <property type="entry name" value="FAA_hydrolase"/>
    <property type="match status" value="1"/>
</dbReference>
<evidence type="ECO:0000259" key="3">
    <source>
        <dbReference type="Pfam" id="PF01557"/>
    </source>
</evidence>
<dbReference type="PANTHER" id="PTHR42796:SF4">
    <property type="entry name" value="FUMARYLACETOACETATE HYDROLASE DOMAIN-CONTAINING PROTEIN 2A"/>
    <property type="match status" value="1"/>
</dbReference>
<dbReference type="SUPFAM" id="SSF56529">
    <property type="entry name" value="FAH"/>
    <property type="match status" value="1"/>
</dbReference>
<accession>A0A495RBU5</accession>
<dbReference type="PANTHER" id="PTHR42796">
    <property type="entry name" value="FUMARYLACETOACETATE HYDROLASE DOMAIN-CONTAINING PROTEIN 2A-RELATED"/>
    <property type="match status" value="1"/>
</dbReference>
<evidence type="ECO:0000256" key="2">
    <source>
        <dbReference type="ARBA" id="ARBA00022723"/>
    </source>
</evidence>
<dbReference type="InterPro" id="IPR036663">
    <property type="entry name" value="Fumarylacetoacetase_C_sf"/>
</dbReference>
<reference evidence="4 5" key="1">
    <citation type="submission" date="2018-10" db="EMBL/GenBank/DDBJ databases">
        <title>Genomic Encyclopedia of Type Strains, Phase IV (KMG-IV): sequencing the most valuable type-strain genomes for metagenomic binning, comparative biology and taxonomic classification.</title>
        <authorList>
            <person name="Goeker M."/>
        </authorList>
    </citation>
    <scope>NUCLEOTIDE SEQUENCE [LARGE SCALE GENOMIC DNA]</scope>
    <source>
        <strain evidence="4 5">DSM 22228</strain>
    </source>
</reference>
<keyword evidence="2" id="KW-0479">Metal-binding</keyword>
<dbReference type="GO" id="GO:0046872">
    <property type="term" value="F:metal ion binding"/>
    <property type="evidence" value="ECO:0007669"/>
    <property type="project" value="UniProtKB-KW"/>
</dbReference>
<dbReference type="RefSeq" id="WP_121145710.1">
    <property type="nucleotide sequence ID" value="NZ_RBWY01000004.1"/>
</dbReference>
<dbReference type="GO" id="GO:0003824">
    <property type="term" value="F:catalytic activity"/>
    <property type="evidence" value="ECO:0007669"/>
    <property type="project" value="InterPro"/>
</dbReference>
<sequence>MKLVSYEYNHQSCYGIYTQGGIIDLTRHLGHQYPTLKLLLSQPDFLAIIAPYHTTPDIDVHEIKYLPVIPDPTKIICAGMNYAAKKSEFNEVNAIPVLFIRFADTQTGHLTDVIKPSISDEFDYEGELAVIIGQGGRYIPQDKALEHIAGYSCYMDGSIRDWQHAWYTAGKNWPKTGAFGPCLVTADDIPDPGQLTIQTYLNGNQVQYDTTANLIYTVPALIAYISQFTTLSSGDVIITGSPGGVGKKRTPPLFMKSGDTIEVEISGIGRLCNRVIQD</sequence>
<dbReference type="GO" id="GO:0044281">
    <property type="term" value="P:small molecule metabolic process"/>
    <property type="evidence" value="ECO:0007669"/>
    <property type="project" value="UniProtKB-ARBA"/>
</dbReference>
<dbReference type="OrthoDB" id="9805307at2"/>
<comment type="caution">
    <text evidence="4">The sequence shown here is derived from an EMBL/GenBank/DDBJ whole genome shotgun (WGS) entry which is preliminary data.</text>
</comment>
<dbReference type="Proteomes" id="UP000278542">
    <property type="component" value="Unassembled WGS sequence"/>
</dbReference>
<dbReference type="EMBL" id="RBWY01000004">
    <property type="protein sequence ID" value="RKS84801.1"/>
    <property type="molecule type" value="Genomic_DNA"/>
</dbReference>
<evidence type="ECO:0000256" key="1">
    <source>
        <dbReference type="ARBA" id="ARBA00010211"/>
    </source>
</evidence>
<evidence type="ECO:0000313" key="4">
    <source>
        <dbReference type="EMBL" id="RKS84801.1"/>
    </source>
</evidence>
<gene>
    <name evidence="4" type="ORF">DES39_2017</name>
</gene>
<comment type="similarity">
    <text evidence="1">Belongs to the FAH family.</text>
</comment>
<feature type="domain" description="Fumarylacetoacetase-like C-terminal" evidence="3">
    <location>
        <begin position="74"/>
        <end position="275"/>
    </location>
</feature>
<organism evidence="4 5">
    <name type="scientific">Orbus hercynius</name>
    <dbReference type="NCBI Taxonomy" id="593135"/>
    <lineage>
        <taxon>Bacteria</taxon>
        <taxon>Pseudomonadati</taxon>
        <taxon>Pseudomonadota</taxon>
        <taxon>Gammaproteobacteria</taxon>
        <taxon>Orbales</taxon>
        <taxon>Orbaceae</taxon>
        <taxon>Orbus</taxon>
    </lineage>
</organism>
<dbReference type="InterPro" id="IPR051121">
    <property type="entry name" value="FAH"/>
</dbReference>
<keyword evidence="5" id="KW-1185">Reference proteome</keyword>
<proteinExistence type="inferred from homology"/>